<dbReference type="GO" id="GO:0003677">
    <property type="term" value="F:DNA binding"/>
    <property type="evidence" value="ECO:0007669"/>
    <property type="project" value="InterPro"/>
</dbReference>
<evidence type="ECO:0000313" key="3">
    <source>
        <dbReference type="EMBL" id="QSZ66382.1"/>
    </source>
</evidence>
<evidence type="ECO:0000313" key="4">
    <source>
        <dbReference type="Proteomes" id="UP001042704"/>
    </source>
</evidence>
<dbReference type="Proteomes" id="UP001042704">
    <property type="component" value="Chromosome"/>
</dbReference>
<organism evidence="3 4">
    <name type="scientific">Methanofollis aquaemaris</name>
    <dbReference type="NCBI Taxonomy" id="126734"/>
    <lineage>
        <taxon>Archaea</taxon>
        <taxon>Methanobacteriati</taxon>
        <taxon>Methanobacteriota</taxon>
        <taxon>Stenosarchaea group</taxon>
        <taxon>Methanomicrobia</taxon>
        <taxon>Methanomicrobiales</taxon>
        <taxon>Methanomicrobiaceae</taxon>
        <taxon>Methanofollis</taxon>
    </lineage>
</organism>
<reference evidence="3" key="2">
    <citation type="submission" date="2019-02" db="EMBL/GenBank/DDBJ databases">
        <authorList>
            <person name="Chen S.-C."/>
            <person name="Chien H.-H."/>
            <person name="Lai M.-C."/>
        </authorList>
    </citation>
    <scope>NUCLEOTIDE SEQUENCE</scope>
    <source>
        <strain evidence="3">N2F9704</strain>
    </source>
</reference>
<reference evidence="3" key="1">
    <citation type="journal article" date="2001" name="Int. J. Syst. Evol. Microbiol.">
        <title>Methanofollis aquaemaris sp. nov., a methanogen isolated from an aquaculture fish pond.</title>
        <authorList>
            <person name="Lai M.C."/>
            <person name="Chen S.C."/>
        </authorList>
    </citation>
    <scope>NUCLEOTIDE SEQUENCE</scope>
    <source>
        <strain evidence="3">N2F9704</strain>
    </source>
</reference>
<evidence type="ECO:0000256" key="1">
    <source>
        <dbReference type="SAM" id="MobiDB-lite"/>
    </source>
</evidence>
<keyword evidence="4" id="KW-1185">Reference proteome</keyword>
<feature type="compositionally biased region" description="Basic and acidic residues" evidence="1">
    <location>
        <begin position="36"/>
        <end position="50"/>
    </location>
</feature>
<gene>
    <name evidence="3" type="ORF">RJ40_02135</name>
</gene>
<dbReference type="GO" id="GO:0006313">
    <property type="term" value="P:DNA transposition"/>
    <property type="evidence" value="ECO:0007669"/>
    <property type="project" value="InterPro"/>
</dbReference>
<feature type="domain" description="Transposase IS4-like" evidence="2">
    <location>
        <begin position="50"/>
        <end position="109"/>
    </location>
</feature>
<evidence type="ECO:0000259" key="2">
    <source>
        <dbReference type="Pfam" id="PF01609"/>
    </source>
</evidence>
<dbReference type="Pfam" id="PF01609">
    <property type="entry name" value="DDE_Tnp_1"/>
    <property type="match status" value="1"/>
</dbReference>
<protein>
    <recommendedName>
        <fullName evidence="2">Transposase IS4-like domain-containing protein</fullName>
    </recommendedName>
</protein>
<dbReference type="InterPro" id="IPR002559">
    <property type="entry name" value="Transposase_11"/>
</dbReference>
<accession>A0A8A3S2T2</accession>
<feature type="region of interest" description="Disordered" evidence="1">
    <location>
        <begin position="1"/>
        <end position="50"/>
    </location>
</feature>
<dbReference type="KEGG" id="maqe:RJ40_02135"/>
<dbReference type="EMBL" id="CP036172">
    <property type="protein sequence ID" value="QSZ66382.1"/>
    <property type="molecule type" value="Genomic_DNA"/>
</dbReference>
<proteinExistence type="predicted"/>
<dbReference type="GO" id="GO:0004803">
    <property type="term" value="F:transposase activity"/>
    <property type="evidence" value="ECO:0007669"/>
    <property type="project" value="InterPro"/>
</dbReference>
<dbReference type="AlphaFoldDB" id="A0A8A3S2T2"/>
<name>A0A8A3S2T2_9EURY</name>
<sequence length="126" mass="14587">MRRQAIRGTAPPEGNSQLISSAGGRRSARFPAPSKPGEEELRVSTEPQKPVHDIKHAEKLLNQCTRTRRTECYCMDRGYDSETLHQKIREEIGAYSLIPVRKWKGKIDSGHYRQEMFDGFDREKYH</sequence>